<evidence type="ECO:0000313" key="7">
    <source>
        <dbReference type="EMBL" id="QDM07448.1"/>
    </source>
</evidence>
<feature type="transmembrane region" description="Helical" evidence="6">
    <location>
        <begin position="303"/>
        <end position="326"/>
    </location>
</feature>
<evidence type="ECO:0000313" key="8">
    <source>
        <dbReference type="Proteomes" id="UP000318823"/>
    </source>
</evidence>
<feature type="transmembrane region" description="Helical" evidence="6">
    <location>
        <begin position="401"/>
        <end position="418"/>
    </location>
</feature>
<dbReference type="RefSeq" id="WP_032854740.1">
    <property type="nucleotide sequence ID" value="NZ_CAXSRA010000018.1"/>
</dbReference>
<dbReference type="PANTHER" id="PTHR30250">
    <property type="entry name" value="PST FAMILY PREDICTED COLANIC ACID TRANSPORTER"/>
    <property type="match status" value="1"/>
</dbReference>
<sequence>MNDNRKIILNTAILYVKLVFSVLIGLYTSRVILLALGVADYGLYAVVGGVVSLMNFFGTTMLSTSYRFLAIEMGKGEKGNLNKVYNTVFIIHVVLAIFLLLVGETIGCWYVDNFLNVNRAQIPDALFVLHWSLIACGLSVIAVPSNGLLVAREKFLFTAVCEIGRMVLKLFMVILLAHYIGNRLRMYAMIICVINLTVPVCNMIYCRIKEQEIVRFRFNQSWKDYKKILSYCGWIMLGSAACMGQSQGSSIIINLFFSTVMNAAYSVAVQVNGYVQMLVRSLGQATIPQIMKNYGSGNAERSLHLVFVICRYSFFLMIVPVATLIISLDEILVLWLKEPPAYASGFIFFMLINALIYTLECGFDALIQSTGNIRNNQIGLSLILFMLLPVAYVLYLHGASVYSITVVNIILSVCVILFHCHILQKQTNFTYLEYFKRTIYPAIKIFVVIVGLSILLRYVIKIDNIFVSVFLKSILAVSSMSLSIYYIGLDKIERGYIIRAFR</sequence>
<dbReference type="AlphaFoldDB" id="A0AAP9DEY7"/>
<feature type="transmembrane region" description="Helical" evidence="6">
    <location>
        <begin position="346"/>
        <end position="366"/>
    </location>
</feature>
<evidence type="ECO:0000256" key="6">
    <source>
        <dbReference type="SAM" id="Phobius"/>
    </source>
</evidence>
<comment type="subcellular location">
    <subcellularLocation>
        <location evidence="1">Cell membrane</location>
        <topology evidence="1">Multi-pass membrane protein</topology>
    </subcellularLocation>
</comment>
<organism evidence="7 8">
    <name type="scientific">Bacteroides ovatus</name>
    <dbReference type="NCBI Taxonomy" id="28116"/>
    <lineage>
        <taxon>Bacteria</taxon>
        <taxon>Pseudomonadati</taxon>
        <taxon>Bacteroidota</taxon>
        <taxon>Bacteroidia</taxon>
        <taxon>Bacteroidales</taxon>
        <taxon>Bacteroidaceae</taxon>
        <taxon>Bacteroides</taxon>
    </lineage>
</organism>
<feature type="transmembrane region" description="Helical" evidence="6">
    <location>
        <begin position="439"/>
        <end position="460"/>
    </location>
</feature>
<feature type="transmembrane region" description="Helical" evidence="6">
    <location>
        <begin position="155"/>
        <end position="180"/>
    </location>
</feature>
<reference evidence="8" key="1">
    <citation type="journal article" date="2018" name="J. Anim. Genet.">
        <title>Acquired interbacterial defense systems protect against interspecies antagonism in the human gut microbiome.</title>
        <authorList>
            <person name="Ross B.D."/>
            <person name="Verster A.J."/>
            <person name="Radey M.C."/>
            <person name="Schmidtke D.T."/>
            <person name="Pope C.E."/>
            <person name="Hoffman L.R."/>
            <person name="Hajjar A."/>
            <person name="Peterson S.B."/>
            <person name="Borenstein E."/>
            <person name="Mougous J."/>
        </authorList>
    </citation>
    <scope>NUCLEOTIDE SEQUENCE [LARGE SCALE GENOMIC DNA]</scope>
    <source>
        <strain evidence="8">3725 D1 iv</strain>
    </source>
</reference>
<gene>
    <name evidence="7" type="ORF">DYI28_01250</name>
</gene>
<accession>A0AAP9DEY7</accession>
<feature type="transmembrane region" description="Helical" evidence="6">
    <location>
        <begin position="12"/>
        <end position="35"/>
    </location>
</feature>
<dbReference type="PANTHER" id="PTHR30250:SF26">
    <property type="entry name" value="PSMA PROTEIN"/>
    <property type="match status" value="1"/>
</dbReference>
<keyword evidence="3 6" id="KW-0812">Transmembrane</keyword>
<dbReference type="Proteomes" id="UP000318823">
    <property type="component" value="Chromosome"/>
</dbReference>
<proteinExistence type="predicted"/>
<feature type="transmembrane region" description="Helical" evidence="6">
    <location>
        <begin position="84"/>
        <end position="102"/>
    </location>
</feature>
<dbReference type="EMBL" id="CP041395">
    <property type="protein sequence ID" value="QDM07448.1"/>
    <property type="molecule type" value="Genomic_DNA"/>
</dbReference>
<name>A0AAP9DEY7_BACOV</name>
<dbReference type="InterPro" id="IPR050833">
    <property type="entry name" value="Poly_Biosynth_Transport"/>
</dbReference>
<keyword evidence="5 6" id="KW-0472">Membrane</keyword>
<keyword evidence="2" id="KW-1003">Cell membrane</keyword>
<dbReference type="GO" id="GO:0005886">
    <property type="term" value="C:plasma membrane"/>
    <property type="evidence" value="ECO:0007669"/>
    <property type="project" value="UniProtKB-SubCell"/>
</dbReference>
<feature type="transmembrane region" description="Helical" evidence="6">
    <location>
        <begin position="228"/>
        <end position="257"/>
    </location>
</feature>
<feature type="transmembrane region" description="Helical" evidence="6">
    <location>
        <begin position="41"/>
        <end position="63"/>
    </location>
</feature>
<keyword evidence="4 6" id="KW-1133">Transmembrane helix</keyword>
<feature type="transmembrane region" description="Helical" evidence="6">
    <location>
        <begin position="122"/>
        <end position="143"/>
    </location>
</feature>
<feature type="transmembrane region" description="Helical" evidence="6">
    <location>
        <begin position="186"/>
        <end position="208"/>
    </location>
</feature>
<evidence type="ECO:0000256" key="3">
    <source>
        <dbReference type="ARBA" id="ARBA00022692"/>
    </source>
</evidence>
<evidence type="ECO:0000256" key="2">
    <source>
        <dbReference type="ARBA" id="ARBA00022475"/>
    </source>
</evidence>
<feature type="transmembrane region" description="Helical" evidence="6">
    <location>
        <begin position="378"/>
        <end position="395"/>
    </location>
</feature>
<evidence type="ECO:0000256" key="1">
    <source>
        <dbReference type="ARBA" id="ARBA00004651"/>
    </source>
</evidence>
<protein>
    <submittedName>
        <fullName evidence="7">Lipopolysaccharide biosynthesis protein</fullName>
    </submittedName>
</protein>
<evidence type="ECO:0000256" key="4">
    <source>
        <dbReference type="ARBA" id="ARBA00022989"/>
    </source>
</evidence>
<evidence type="ECO:0000256" key="5">
    <source>
        <dbReference type="ARBA" id="ARBA00023136"/>
    </source>
</evidence>
<feature type="transmembrane region" description="Helical" evidence="6">
    <location>
        <begin position="466"/>
        <end position="489"/>
    </location>
</feature>